<comment type="caution">
    <text evidence="5">The sequence shown here is derived from an EMBL/GenBank/DDBJ whole genome shotgun (WGS) entry which is preliminary data.</text>
</comment>
<dbReference type="GO" id="GO:0016887">
    <property type="term" value="F:ATP hydrolysis activity"/>
    <property type="evidence" value="ECO:0007669"/>
    <property type="project" value="InterPro"/>
</dbReference>
<dbReference type="InterPro" id="IPR003439">
    <property type="entry name" value="ABC_transporter-like_ATP-bd"/>
</dbReference>
<keyword evidence="2" id="KW-0547">Nucleotide-binding</keyword>
<dbReference type="SMART" id="SM00382">
    <property type="entry name" value="AAA"/>
    <property type="match status" value="1"/>
</dbReference>
<gene>
    <name evidence="5" type="ORF">HMPREF9628_01772</name>
</gene>
<dbReference type="InterPro" id="IPR003593">
    <property type="entry name" value="AAA+_ATPase"/>
</dbReference>
<dbReference type="EMBL" id="AFZG01000029">
    <property type="protein sequence ID" value="EHL19141.1"/>
    <property type="molecule type" value="Genomic_DNA"/>
</dbReference>
<dbReference type="HOGENOM" id="CLU_000604_1_2_9"/>
<evidence type="ECO:0000313" key="5">
    <source>
        <dbReference type="EMBL" id="EHL19141.1"/>
    </source>
</evidence>
<dbReference type="SUPFAM" id="SSF52540">
    <property type="entry name" value="P-loop containing nucleoside triphosphate hydrolases"/>
    <property type="match status" value="1"/>
</dbReference>
<dbReference type="GO" id="GO:0005524">
    <property type="term" value="F:ATP binding"/>
    <property type="evidence" value="ECO:0007669"/>
    <property type="project" value="UniProtKB-KW"/>
</dbReference>
<dbReference type="PATRIC" id="fig|796940.3.peg.1202"/>
<evidence type="ECO:0000259" key="4">
    <source>
        <dbReference type="PROSITE" id="PS50893"/>
    </source>
</evidence>
<dbReference type="Pfam" id="PF00005">
    <property type="entry name" value="ABC_tran"/>
    <property type="match status" value="1"/>
</dbReference>
<sequence length="197" mass="22359">MLIKISNLSVKYGTYEVLHSISLDVFEGQSICILGENSAGKSTLLKCICKLKKYMGTITYNNNINIFYLPQDNILIDELSVKDNLKLFLKNFKSLKNSAVLEEFAIDTIFDKKVKNLSGGTKRKISLCIALMEKSDLMVLDEPFSSLDEKSRNLFLEKLKEKINLGNTLIYTTHLKDTLDIATRKFYLKDGILEDGI</sequence>
<organism evidence="5 6">
    <name type="scientific">Peptoanaerobacter stomatis</name>
    <dbReference type="NCBI Taxonomy" id="796937"/>
    <lineage>
        <taxon>Bacteria</taxon>
        <taxon>Bacillati</taxon>
        <taxon>Bacillota</taxon>
        <taxon>Clostridia</taxon>
        <taxon>Peptostreptococcales</taxon>
        <taxon>Filifactoraceae</taxon>
        <taxon>Peptoanaerobacter</taxon>
    </lineage>
</organism>
<dbReference type="PANTHER" id="PTHR42939:SF1">
    <property type="entry name" value="ABC TRANSPORTER ATP-BINDING PROTEIN ALBC-RELATED"/>
    <property type="match status" value="1"/>
</dbReference>
<dbReference type="Gene3D" id="3.40.50.300">
    <property type="entry name" value="P-loop containing nucleotide triphosphate hydrolases"/>
    <property type="match status" value="1"/>
</dbReference>
<reference evidence="5 6" key="1">
    <citation type="submission" date="2011-08" db="EMBL/GenBank/DDBJ databases">
        <title>The Genome Sequence of Eubacteriaceae bacterium CM5.</title>
        <authorList>
            <consortium name="The Broad Institute Genome Sequencing Platform"/>
            <person name="Earl A."/>
            <person name="Ward D."/>
            <person name="Feldgarden M."/>
            <person name="Gevers D."/>
            <person name="Sizova M."/>
            <person name="Hazen A."/>
            <person name="Epstein S."/>
            <person name="Young S.K."/>
            <person name="Zeng Q."/>
            <person name="Gargeya S."/>
            <person name="Fitzgerald M."/>
            <person name="Haas B."/>
            <person name="Abouelleil A."/>
            <person name="Alvarado L."/>
            <person name="Arachchi H.M."/>
            <person name="Berlin A."/>
            <person name="Brown A."/>
            <person name="Chapman S.B."/>
            <person name="Chen Z."/>
            <person name="Dunbar C."/>
            <person name="Freedman E."/>
            <person name="Gearin G."/>
            <person name="Gellesch M."/>
            <person name="Goldberg J."/>
            <person name="Griggs A."/>
            <person name="Gujja S."/>
            <person name="Heiman D."/>
            <person name="Howarth C."/>
            <person name="Larson L."/>
            <person name="Lui A."/>
            <person name="MacDonald P.J.P."/>
            <person name="Montmayeur A."/>
            <person name="Murphy C."/>
            <person name="Neiman D."/>
            <person name="Pearson M."/>
            <person name="Priest M."/>
            <person name="Roberts A."/>
            <person name="Saif S."/>
            <person name="Shea T."/>
            <person name="Shenoy N."/>
            <person name="Sisk P."/>
            <person name="Stolte C."/>
            <person name="Sykes S."/>
            <person name="Wortman J."/>
            <person name="Nusbaum C."/>
            <person name="Birren B."/>
        </authorList>
    </citation>
    <scope>NUCLEOTIDE SEQUENCE [LARGE SCALE GENOMIC DNA]</scope>
    <source>
        <strain evidence="5 6">CM5</strain>
    </source>
</reference>
<evidence type="ECO:0000256" key="2">
    <source>
        <dbReference type="ARBA" id="ARBA00022741"/>
    </source>
</evidence>
<accession>G9XD45</accession>
<dbReference type="PROSITE" id="PS50893">
    <property type="entry name" value="ABC_TRANSPORTER_2"/>
    <property type="match status" value="1"/>
</dbReference>
<proteinExistence type="predicted"/>
<dbReference type="InterPro" id="IPR027417">
    <property type="entry name" value="P-loop_NTPase"/>
</dbReference>
<dbReference type="PANTHER" id="PTHR42939">
    <property type="entry name" value="ABC TRANSPORTER ATP-BINDING PROTEIN ALBC-RELATED"/>
    <property type="match status" value="1"/>
</dbReference>
<dbReference type="RefSeq" id="WP_009529664.1">
    <property type="nucleotide sequence ID" value="NZ_JBQNBP010000058.1"/>
</dbReference>
<dbReference type="Proteomes" id="UP000003379">
    <property type="component" value="Unassembled WGS sequence"/>
</dbReference>
<evidence type="ECO:0000256" key="3">
    <source>
        <dbReference type="ARBA" id="ARBA00022840"/>
    </source>
</evidence>
<dbReference type="AlphaFoldDB" id="G9XD45"/>
<keyword evidence="1" id="KW-0813">Transport</keyword>
<evidence type="ECO:0000313" key="6">
    <source>
        <dbReference type="Proteomes" id="UP000003379"/>
    </source>
</evidence>
<feature type="domain" description="ABC transporter" evidence="4">
    <location>
        <begin position="3"/>
        <end position="197"/>
    </location>
</feature>
<protein>
    <recommendedName>
        <fullName evidence="4">ABC transporter domain-containing protein</fullName>
    </recommendedName>
</protein>
<dbReference type="InterPro" id="IPR051782">
    <property type="entry name" value="ABC_Transporter_VariousFunc"/>
</dbReference>
<dbReference type="STRING" id="796937.HMPREF9630_01743"/>
<dbReference type="CDD" id="cd03230">
    <property type="entry name" value="ABC_DR_subfamily_A"/>
    <property type="match status" value="1"/>
</dbReference>
<evidence type="ECO:0000256" key="1">
    <source>
        <dbReference type="ARBA" id="ARBA00022448"/>
    </source>
</evidence>
<keyword evidence="3" id="KW-0067">ATP-binding</keyword>
<name>G9XD45_9FIRM</name>